<evidence type="ECO:0000259" key="1">
    <source>
        <dbReference type="Pfam" id="PF13673"/>
    </source>
</evidence>
<evidence type="ECO:0000313" key="2">
    <source>
        <dbReference type="EMBL" id="PFE14182.1"/>
    </source>
</evidence>
<name>A0A2A8ZYJ7_BACCE</name>
<dbReference type="EMBL" id="NTRR01000024">
    <property type="protein sequence ID" value="PFE14182.1"/>
    <property type="molecule type" value="Genomic_DNA"/>
</dbReference>
<organism evidence="2 3">
    <name type="scientific">Bacillus cereus</name>
    <dbReference type="NCBI Taxonomy" id="1396"/>
    <lineage>
        <taxon>Bacteria</taxon>
        <taxon>Bacillati</taxon>
        <taxon>Bacillota</taxon>
        <taxon>Bacilli</taxon>
        <taxon>Bacillales</taxon>
        <taxon>Bacillaceae</taxon>
        <taxon>Bacillus</taxon>
        <taxon>Bacillus cereus group</taxon>
    </lineage>
</organism>
<accession>A0A2A8ZYJ7</accession>
<dbReference type="AlphaFoldDB" id="A0A2A8ZYJ7"/>
<sequence>MASALVDMLELEAKRLNFLEIITEASITAKSFFKHKGCHVICSQIIERKGIKLTNYRMAKKIIA</sequence>
<protein>
    <recommendedName>
        <fullName evidence="1">N-acetyltransferase domain-containing protein</fullName>
    </recommendedName>
</protein>
<dbReference type="Proteomes" id="UP000220032">
    <property type="component" value="Unassembled WGS sequence"/>
</dbReference>
<dbReference type="InterPro" id="IPR016181">
    <property type="entry name" value="Acyl_CoA_acyltransferase"/>
</dbReference>
<evidence type="ECO:0000313" key="3">
    <source>
        <dbReference type="Proteomes" id="UP000220032"/>
    </source>
</evidence>
<proteinExistence type="predicted"/>
<gene>
    <name evidence="2" type="ORF">CN307_15460</name>
</gene>
<dbReference type="Pfam" id="PF13673">
    <property type="entry name" value="Acetyltransf_10"/>
    <property type="match status" value="1"/>
</dbReference>
<dbReference type="SUPFAM" id="SSF55729">
    <property type="entry name" value="Acyl-CoA N-acyltransferases (Nat)"/>
    <property type="match status" value="1"/>
</dbReference>
<comment type="caution">
    <text evidence="2">The sequence shown here is derived from an EMBL/GenBank/DDBJ whole genome shotgun (WGS) entry which is preliminary data.</text>
</comment>
<dbReference type="Gene3D" id="3.40.630.30">
    <property type="match status" value="1"/>
</dbReference>
<reference evidence="2 3" key="1">
    <citation type="submission" date="2017-09" db="EMBL/GenBank/DDBJ databases">
        <title>Large-scale bioinformatics analysis of Bacillus genomes uncovers conserved roles of natural products in bacterial physiology.</title>
        <authorList>
            <consortium name="Agbiome Team Llc"/>
            <person name="Bleich R.M."/>
            <person name="Grubbs K.J."/>
            <person name="Santa Maria K.C."/>
            <person name="Allen S.E."/>
            <person name="Farag S."/>
            <person name="Shank E.A."/>
            <person name="Bowers A."/>
        </authorList>
    </citation>
    <scope>NUCLEOTIDE SEQUENCE [LARGE SCALE GENOMIC DNA]</scope>
    <source>
        <strain evidence="2 3">AFS022681</strain>
    </source>
</reference>
<feature type="domain" description="N-acetyltransferase" evidence="1">
    <location>
        <begin position="1"/>
        <end position="59"/>
    </location>
</feature>
<dbReference type="InterPro" id="IPR000182">
    <property type="entry name" value="GNAT_dom"/>
</dbReference>